<sequence>MLLVISSGAFHYALSESEKFSYPYALPKYRHARLYGRISDIDLIRKDRLNFTVDVDSVKWSESISKKKVKIYCAIISANKNLRSIYNEISVGNRVRMEGTLMKARDKRNPGEFDYQDYLFRRKISALFYVYDSDNFTLTDSERKFFPDLVFKIRRSIDKMIFRQHDFITASLLRGLLLADRNMIDYEIKEKFINAGVIHILAVSGLHVGFIAFIFFVLLQRINITIRYLLTVSGLVVYMIITNSPPSVTRAVIMASVYLIAKYFGRDSSPFNTLAIAAFIILIINPGELFEPGFQLSFAAVLSILALTPYFNNLIVGREYFNQKNKRWLKNILLFMTVSLAAQIGTLPFTIIYFHKVSLIALLSNLIVIPLVGIIVSLGIITLAFSAAFPLLGKLYASAAILFSHLMLTVTDFIGSIDFAYVRINQFSWYDLILFYIVLILLGYLAYRYKNISFRVTAAILSGAVMILFMKIDNYEYFPRDNLTIMAIDVGQGDSFLIGLPSGEYMLIDAGSATDYFDNGKRTIIPLMDYLGIDVIRYGFISHVDNDHYGGFLSLIKEGRVKYVFKPEIDSSDGSDIELENLLMSKQVPYEYYENKIIKHPKSRIYVMNVNKDDVLLNSNDRSGILKIVYGSTSFLFTGDASKKIESVLINRCGEFLQSDVLKVAHHGSKTSTSEKFLKCVKPSYAIISAGEGNYFNHPSPEIIDLLNRKNVRILRTDKQGALLLRSDGENIEVINWKKLESGLIF</sequence>
<evidence type="ECO:0000259" key="8">
    <source>
        <dbReference type="Pfam" id="PF03772"/>
    </source>
</evidence>
<dbReference type="Pfam" id="PF03772">
    <property type="entry name" value="Competence"/>
    <property type="match status" value="1"/>
</dbReference>
<dbReference type="Gene3D" id="3.60.15.10">
    <property type="entry name" value="Ribonuclease Z/Hydroxyacylglutathione hydrolase-like"/>
    <property type="match status" value="1"/>
</dbReference>
<dbReference type="AlphaFoldDB" id="I6YRU5"/>
<dbReference type="NCBIfam" id="TIGR00360">
    <property type="entry name" value="ComEC_N-term"/>
    <property type="match status" value="1"/>
</dbReference>
<dbReference type="STRING" id="1191523.MROS_0023"/>
<dbReference type="InterPro" id="IPR036866">
    <property type="entry name" value="RibonucZ/Hydroxyglut_hydro"/>
</dbReference>
<feature type="domain" description="Metallo-beta-lactamase" evidence="7">
    <location>
        <begin position="489"/>
        <end position="691"/>
    </location>
</feature>
<keyword evidence="4 6" id="KW-1133">Transmembrane helix</keyword>
<dbReference type="GO" id="GO:0030420">
    <property type="term" value="P:establishment of competence for transformation"/>
    <property type="evidence" value="ECO:0007669"/>
    <property type="project" value="InterPro"/>
</dbReference>
<dbReference type="Pfam" id="PF13567">
    <property type="entry name" value="DUF4131"/>
    <property type="match status" value="1"/>
</dbReference>
<dbReference type="Proteomes" id="UP000009011">
    <property type="component" value="Chromosome"/>
</dbReference>
<dbReference type="HOGENOM" id="CLU_010363_2_1_10"/>
<evidence type="ECO:0000256" key="6">
    <source>
        <dbReference type="SAM" id="Phobius"/>
    </source>
</evidence>
<dbReference type="InterPro" id="IPR052159">
    <property type="entry name" value="Competence_DNA_uptake"/>
</dbReference>
<feature type="transmembrane region" description="Helical" evidence="6">
    <location>
        <begin position="247"/>
        <end position="264"/>
    </location>
</feature>
<evidence type="ECO:0000259" key="9">
    <source>
        <dbReference type="Pfam" id="PF13567"/>
    </source>
</evidence>
<evidence type="ECO:0000256" key="5">
    <source>
        <dbReference type="ARBA" id="ARBA00023136"/>
    </source>
</evidence>
<accession>I6YRU5</accession>
<evidence type="ECO:0000256" key="3">
    <source>
        <dbReference type="ARBA" id="ARBA00022692"/>
    </source>
</evidence>
<comment type="subcellular location">
    <subcellularLocation>
        <location evidence="1">Cell membrane</location>
        <topology evidence="1">Multi-pass membrane protein</topology>
    </subcellularLocation>
</comment>
<feature type="transmembrane region" description="Helical" evidence="6">
    <location>
        <begin position="293"/>
        <end position="311"/>
    </location>
</feature>
<keyword evidence="2" id="KW-1003">Cell membrane</keyword>
<dbReference type="NCBIfam" id="TIGR00361">
    <property type="entry name" value="ComEC_Rec2"/>
    <property type="match status" value="1"/>
</dbReference>
<feature type="domain" description="DUF4131" evidence="9">
    <location>
        <begin position="2"/>
        <end position="134"/>
    </location>
</feature>
<name>I6YRU5_MELRP</name>
<dbReference type="PANTHER" id="PTHR30619:SF1">
    <property type="entry name" value="RECOMBINATION PROTEIN 2"/>
    <property type="match status" value="1"/>
</dbReference>
<evidence type="ECO:0000256" key="2">
    <source>
        <dbReference type="ARBA" id="ARBA00022475"/>
    </source>
</evidence>
<feature type="transmembrane region" description="Helical" evidence="6">
    <location>
        <begin position="427"/>
        <end position="447"/>
    </location>
</feature>
<evidence type="ECO:0000313" key="11">
    <source>
        <dbReference type="Proteomes" id="UP000009011"/>
    </source>
</evidence>
<reference evidence="10 11" key="1">
    <citation type="journal article" date="2013" name="PLoS ONE">
        <title>Genomic analysis of Melioribacter roseus, facultatively anaerobic organotrophic bacterium representing a novel deep lineage within Bacteriodetes/Chlorobi group.</title>
        <authorList>
            <person name="Kadnikov V.V."/>
            <person name="Mardanov A.V."/>
            <person name="Podosokorskaya O.A."/>
            <person name="Gavrilov S.N."/>
            <person name="Kublanov I.V."/>
            <person name="Beletsky A.V."/>
            <person name="Bonch-Osmolovskaya E.A."/>
            <person name="Ravin N.V."/>
        </authorList>
    </citation>
    <scope>NUCLEOTIDE SEQUENCE [LARGE SCALE GENOMIC DNA]</scope>
    <source>
        <strain evidence="11">JCM 17771 / P3M-2</strain>
    </source>
</reference>
<keyword evidence="5 6" id="KW-0472">Membrane</keyword>
<protein>
    <submittedName>
        <fullName evidence="10">DNA internalization-related competence protein ComEC/Rec2</fullName>
    </submittedName>
</protein>
<dbReference type="InterPro" id="IPR025405">
    <property type="entry name" value="DUF4131"/>
</dbReference>
<keyword evidence="3 6" id="KW-0812">Transmembrane</keyword>
<dbReference type="OrthoDB" id="9761531at2"/>
<keyword evidence="11" id="KW-1185">Reference proteome</keyword>
<dbReference type="CDD" id="cd07731">
    <property type="entry name" value="ComA-like_MBL-fold"/>
    <property type="match status" value="1"/>
</dbReference>
<feature type="transmembrane region" description="Helical" evidence="6">
    <location>
        <begin position="454"/>
        <end position="472"/>
    </location>
</feature>
<feature type="transmembrane region" description="Helical" evidence="6">
    <location>
        <begin position="366"/>
        <end position="392"/>
    </location>
</feature>
<feature type="transmembrane region" description="Helical" evidence="6">
    <location>
        <begin position="197"/>
        <end position="218"/>
    </location>
</feature>
<dbReference type="InterPro" id="IPR004797">
    <property type="entry name" value="Competence_ComEC/Rec2"/>
</dbReference>
<dbReference type="Pfam" id="PF00753">
    <property type="entry name" value="Lactamase_B"/>
    <property type="match status" value="1"/>
</dbReference>
<feature type="transmembrane region" description="Helical" evidence="6">
    <location>
        <begin position="332"/>
        <end position="354"/>
    </location>
</feature>
<dbReference type="EMBL" id="CP003557">
    <property type="protein sequence ID" value="AFN73267.1"/>
    <property type="molecule type" value="Genomic_DNA"/>
</dbReference>
<dbReference type="InterPro" id="IPR035681">
    <property type="entry name" value="ComA-like_MBL"/>
</dbReference>
<dbReference type="InterPro" id="IPR004477">
    <property type="entry name" value="ComEC_N"/>
</dbReference>
<gene>
    <name evidence="10" type="ordered locus">MROS_0023</name>
</gene>
<dbReference type="SUPFAM" id="SSF56281">
    <property type="entry name" value="Metallo-hydrolase/oxidoreductase"/>
    <property type="match status" value="1"/>
</dbReference>
<feature type="transmembrane region" description="Helical" evidence="6">
    <location>
        <begin position="399"/>
        <end position="421"/>
    </location>
</feature>
<dbReference type="GO" id="GO:0005886">
    <property type="term" value="C:plasma membrane"/>
    <property type="evidence" value="ECO:0007669"/>
    <property type="project" value="UniProtKB-SubCell"/>
</dbReference>
<feature type="transmembrane region" description="Helical" evidence="6">
    <location>
        <begin position="225"/>
        <end position="241"/>
    </location>
</feature>
<evidence type="ECO:0000256" key="4">
    <source>
        <dbReference type="ARBA" id="ARBA00022989"/>
    </source>
</evidence>
<dbReference type="InterPro" id="IPR001279">
    <property type="entry name" value="Metallo-B-lactamas"/>
</dbReference>
<feature type="transmembrane region" description="Helical" evidence="6">
    <location>
        <begin position="271"/>
        <end position="287"/>
    </location>
</feature>
<dbReference type="KEGG" id="mro:MROS_0023"/>
<evidence type="ECO:0000313" key="10">
    <source>
        <dbReference type="EMBL" id="AFN73267.1"/>
    </source>
</evidence>
<dbReference type="eggNOG" id="COG2333">
    <property type="taxonomic scope" value="Bacteria"/>
</dbReference>
<dbReference type="PANTHER" id="PTHR30619">
    <property type="entry name" value="DNA INTERNALIZATION/COMPETENCE PROTEIN COMEC/REC2"/>
    <property type="match status" value="1"/>
</dbReference>
<evidence type="ECO:0000259" key="7">
    <source>
        <dbReference type="Pfam" id="PF00753"/>
    </source>
</evidence>
<organism evidence="10 11">
    <name type="scientific">Melioribacter roseus (strain DSM 23840 / JCM 17771 / VKM B-2668 / P3M-2)</name>
    <dbReference type="NCBI Taxonomy" id="1191523"/>
    <lineage>
        <taxon>Bacteria</taxon>
        <taxon>Pseudomonadati</taxon>
        <taxon>Ignavibacteriota</taxon>
        <taxon>Ignavibacteria</taxon>
        <taxon>Ignavibacteriales</taxon>
        <taxon>Melioribacteraceae</taxon>
        <taxon>Melioribacter</taxon>
    </lineage>
</organism>
<proteinExistence type="predicted"/>
<dbReference type="eggNOG" id="COG0658">
    <property type="taxonomic scope" value="Bacteria"/>
</dbReference>
<evidence type="ECO:0000256" key="1">
    <source>
        <dbReference type="ARBA" id="ARBA00004651"/>
    </source>
</evidence>
<feature type="domain" description="ComEC/Rec2-related protein" evidence="8">
    <location>
        <begin position="176"/>
        <end position="446"/>
    </location>
</feature>